<dbReference type="EMBL" id="AMCI01007366">
    <property type="protein sequence ID" value="EJW92751.1"/>
    <property type="molecule type" value="Genomic_DNA"/>
</dbReference>
<gene>
    <name evidence="2" type="ORF">EVA_19137</name>
</gene>
<dbReference type="PROSITE" id="PS51123">
    <property type="entry name" value="OMPA_2"/>
    <property type="match status" value="1"/>
</dbReference>
<organism evidence="2">
    <name type="scientific">gut metagenome</name>
    <dbReference type="NCBI Taxonomy" id="749906"/>
    <lineage>
        <taxon>unclassified sequences</taxon>
        <taxon>metagenomes</taxon>
        <taxon>organismal metagenomes</taxon>
    </lineage>
</organism>
<feature type="domain" description="OmpA-like" evidence="1">
    <location>
        <begin position="1"/>
        <end position="24"/>
    </location>
</feature>
<comment type="caution">
    <text evidence="2">The sequence shown here is derived from an EMBL/GenBank/DDBJ whole genome shotgun (WGS) entry which is preliminary data.</text>
</comment>
<reference evidence="2" key="1">
    <citation type="journal article" date="2012" name="PLoS ONE">
        <title>Gene sets for utilization of primary and secondary nutrition supplies in the distal gut of endangered iberian lynx.</title>
        <authorList>
            <person name="Alcaide M."/>
            <person name="Messina E."/>
            <person name="Richter M."/>
            <person name="Bargiela R."/>
            <person name="Peplies J."/>
            <person name="Huws S.A."/>
            <person name="Newbold C.J."/>
            <person name="Golyshin P.N."/>
            <person name="Simon M.A."/>
            <person name="Lopez G."/>
            <person name="Yakimov M.M."/>
            <person name="Ferrer M."/>
        </authorList>
    </citation>
    <scope>NUCLEOTIDE SEQUENCE</scope>
</reference>
<protein>
    <recommendedName>
        <fullName evidence="1">OmpA-like domain-containing protein</fullName>
    </recommendedName>
</protein>
<evidence type="ECO:0000313" key="2">
    <source>
        <dbReference type="EMBL" id="EJW92751.1"/>
    </source>
</evidence>
<feature type="non-terminal residue" evidence="2">
    <location>
        <position position="1"/>
    </location>
</feature>
<name>J9FCX5_9ZZZZ</name>
<accession>J9FCX5</accession>
<sequence length="43" mass="5100">LKPEEQEICNALNRRTEFRVLRTTYGLFDEHGNLKIEALKPQK</sequence>
<dbReference type="InterPro" id="IPR006665">
    <property type="entry name" value="OmpA-like"/>
</dbReference>
<evidence type="ECO:0000259" key="1">
    <source>
        <dbReference type="PROSITE" id="PS51123"/>
    </source>
</evidence>
<dbReference type="AlphaFoldDB" id="J9FCX5"/>
<proteinExistence type="predicted"/>